<dbReference type="Pfam" id="PF01755">
    <property type="entry name" value="Glyco_transf_25"/>
    <property type="match status" value="1"/>
</dbReference>
<dbReference type="InterPro" id="IPR002654">
    <property type="entry name" value="Glyco_trans_25"/>
</dbReference>
<comment type="caution">
    <text evidence="2">The sequence shown here is derived from an EMBL/GenBank/DDBJ whole genome shotgun (WGS) entry which is preliminary data.</text>
</comment>
<dbReference type="CDD" id="cd06532">
    <property type="entry name" value="Glyco_transf_25"/>
    <property type="match status" value="1"/>
</dbReference>
<evidence type="ECO:0000259" key="1">
    <source>
        <dbReference type="Pfam" id="PF01755"/>
    </source>
</evidence>
<dbReference type="Proteomes" id="UP000601789">
    <property type="component" value="Unassembled WGS sequence"/>
</dbReference>
<keyword evidence="3" id="KW-1185">Reference proteome</keyword>
<dbReference type="RefSeq" id="WP_198477611.1">
    <property type="nucleotide sequence ID" value="NZ_JADGMQ010000013.1"/>
</dbReference>
<evidence type="ECO:0000313" key="2">
    <source>
        <dbReference type="EMBL" id="MBI1622072.1"/>
    </source>
</evidence>
<evidence type="ECO:0000313" key="3">
    <source>
        <dbReference type="Proteomes" id="UP000601789"/>
    </source>
</evidence>
<gene>
    <name evidence="2" type="ORF">IOD40_15545</name>
</gene>
<sequence length="259" mass="29760">MHIIIISRQEEETRRAFQTGQMARLGLSFEFLDAFEARDLTDAECQAAANMWPSPSLPQDIACFRSHRLAWTRVVKTGQPTLILEDDAVLAETLPQVLTAIEAAQIPANAAFDLEFTPEPHILDDREKLAFLGGKVVARRVFKNRVGLAAYVIGPQVAGRMLKDTERYGLIDSYFWHRPWLMGLQIEPAQAVQMRFLQDNEDAQPYHRPQEKRLFRPSSKLRKALLRLELELNRGRCLLQAAFHSQRRQPLIDRAQFRT</sequence>
<dbReference type="EMBL" id="JADGMQ010000013">
    <property type="protein sequence ID" value="MBI1622072.1"/>
    <property type="molecule type" value="Genomic_DNA"/>
</dbReference>
<reference evidence="2 3" key="1">
    <citation type="submission" date="2020-10" db="EMBL/GenBank/DDBJ databases">
        <title>Aquamicrobium zhengzhouensis sp. nov., a exopolysaccharide producing bacterium isolated from farmland soil.</title>
        <authorList>
            <person name="Wang X."/>
        </authorList>
    </citation>
    <scope>NUCLEOTIDE SEQUENCE [LARGE SCALE GENOMIC DNA]</scope>
    <source>
        <strain evidence="3">cd-1</strain>
    </source>
</reference>
<proteinExistence type="predicted"/>
<name>A0ABS0SFL2_9HYPH</name>
<protein>
    <submittedName>
        <fullName evidence="2">Glycosyltransferase family 25 protein</fullName>
    </submittedName>
</protein>
<accession>A0ABS0SFL2</accession>
<organism evidence="2 3">
    <name type="scientific">Aquamicrobium zhengzhouense</name>
    <dbReference type="NCBI Taxonomy" id="2781738"/>
    <lineage>
        <taxon>Bacteria</taxon>
        <taxon>Pseudomonadati</taxon>
        <taxon>Pseudomonadota</taxon>
        <taxon>Alphaproteobacteria</taxon>
        <taxon>Hyphomicrobiales</taxon>
        <taxon>Phyllobacteriaceae</taxon>
        <taxon>Aquamicrobium</taxon>
    </lineage>
</organism>
<feature type="domain" description="Glycosyl transferase family 25" evidence="1">
    <location>
        <begin position="2"/>
        <end position="168"/>
    </location>
</feature>